<dbReference type="PANTHER" id="PTHR30506">
    <property type="entry name" value="INNER MEMBRANE PROTEIN"/>
    <property type="match status" value="1"/>
</dbReference>
<feature type="transmembrane region" description="Helical" evidence="7">
    <location>
        <begin position="175"/>
        <end position="198"/>
    </location>
</feature>
<dbReference type="PANTHER" id="PTHR30506:SF3">
    <property type="entry name" value="UPF0126 INNER MEMBRANE PROTEIN YADS-RELATED"/>
    <property type="match status" value="1"/>
</dbReference>
<keyword evidence="4 7" id="KW-0812">Transmembrane</keyword>
<feature type="transmembrane region" description="Helical" evidence="7">
    <location>
        <begin position="61"/>
        <end position="82"/>
    </location>
</feature>
<accession>A0AAV3U541</accession>
<evidence type="ECO:0000256" key="4">
    <source>
        <dbReference type="ARBA" id="ARBA00022692"/>
    </source>
</evidence>
<evidence type="ECO:0000256" key="3">
    <source>
        <dbReference type="ARBA" id="ARBA00022475"/>
    </source>
</evidence>
<evidence type="ECO:0000313" key="10">
    <source>
        <dbReference type="Proteomes" id="UP001409585"/>
    </source>
</evidence>
<keyword evidence="5 7" id="KW-1133">Transmembrane helix</keyword>
<comment type="subcellular location">
    <subcellularLocation>
        <location evidence="1">Cell membrane</location>
        <topology evidence="1">Multi-pass membrane protein</topology>
    </subcellularLocation>
</comment>
<dbReference type="InterPro" id="IPR005115">
    <property type="entry name" value="Gly_transporter"/>
</dbReference>
<feature type="transmembrane region" description="Helical" evidence="7">
    <location>
        <begin position="32"/>
        <end position="49"/>
    </location>
</feature>
<comment type="similarity">
    <text evidence="2">Belongs to the UPF0126 family.</text>
</comment>
<dbReference type="RefSeq" id="WP_345423014.1">
    <property type="nucleotide sequence ID" value="NZ_AP031496.1"/>
</dbReference>
<keyword evidence="10" id="KW-1185">Reference proteome</keyword>
<evidence type="ECO:0000256" key="2">
    <source>
        <dbReference type="ARBA" id="ARBA00008193"/>
    </source>
</evidence>
<dbReference type="AlphaFoldDB" id="A0AAV3U541"/>
<protein>
    <submittedName>
        <fullName evidence="9">TRIC cation channel family protein</fullName>
    </submittedName>
</protein>
<evidence type="ECO:0000256" key="7">
    <source>
        <dbReference type="SAM" id="Phobius"/>
    </source>
</evidence>
<sequence length="211" mass="22449">MAISTAQFLDFFGVAVFAVAGALTAIQKRFDIFGVIVVALITALGGGTLRDVSLDAHPVIWIANTSYLITGIGAAVVTFLVARWIDIPQRTLAVCDAIGLAFFAVAGMQKAVALGHSGEIALLMGVMTGVAGGILRDVLCNDVPLIFHREIYATAVIAGGVVFLILRSWGWLAQWYALAAMLVILVLRLSAIFLGLSLPQWMFSRSKGSRL</sequence>
<feature type="domain" description="Glycine transporter" evidence="8">
    <location>
        <begin position="94"/>
        <end position="167"/>
    </location>
</feature>
<proteinExistence type="inferred from homology"/>
<evidence type="ECO:0000256" key="5">
    <source>
        <dbReference type="ARBA" id="ARBA00022989"/>
    </source>
</evidence>
<reference evidence="10" key="1">
    <citation type="journal article" date="2019" name="Int. J. Syst. Evol. Microbiol.">
        <title>The Global Catalogue of Microorganisms (GCM) 10K type strain sequencing project: providing services to taxonomists for standard genome sequencing and annotation.</title>
        <authorList>
            <consortium name="The Broad Institute Genomics Platform"/>
            <consortium name="The Broad Institute Genome Sequencing Center for Infectious Disease"/>
            <person name="Wu L."/>
            <person name="Ma J."/>
        </authorList>
    </citation>
    <scope>NUCLEOTIDE SEQUENCE [LARGE SCALE GENOMIC DNA]</scope>
    <source>
        <strain evidence="10">JCM 19134</strain>
    </source>
</reference>
<name>A0AAV3U541_9ALTE</name>
<gene>
    <name evidence="9" type="ORF">GCM10025791_26820</name>
</gene>
<evidence type="ECO:0000313" key="9">
    <source>
        <dbReference type="EMBL" id="GAA4946159.1"/>
    </source>
</evidence>
<evidence type="ECO:0000259" key="8">
    <source>
        <dbReference type="Pfam" id="PF03458"/>
    </source>
</evidence>
<evidence type="ECO:0000256" key="6">
    <source>
        <dbReference type="ARBA" id="ARBA00023136"/>
    </source>
</evidence>
<feature type="transmembrane region" description="Helical" evidence="7">
    <location>
        <begin position="120"/>
        <end position="139"/>
    </location>
</feature>
<dbReference type="EMBL" id="BAABLX010000024">
    <property type="protein sequence ID" value="GAA4946159.1"/>
    <property type="molecule type" value="Genomic_DNA"/>
</dbReference>
<feature type="domain" description="Glycine transporter" evidence="8">
    <location>
        <begin position="8"/>
        <end position="82"/>
    </location>
</feature>
<dbReference type="Pfam" id="PF03458">
    <property type="entry name" value="Gly_transporter"/>
    <property type="match status" value="2"/>
</dbReference>
<dbReference type="Proteomes" id="UP001409585">
    <property type="component" value="Unassembled WGS sequence"/>
</dbReference>
<keyword evidence="3" id="KW-1003">Cell membrane</keyword>
<feature type="transmembrane region" description="Helical" evidence="7">
    <location>
        <begin position="6"/>
        <end position="25"/>
    </location>
</feature>
<evidence type="ECO:0000256" key="1">
    <source>
        <dbReference type="ARBA" id="ARBA00004651"/>
    </source>
</evidence>
<dbReference type="GO" id="GO:0005886">
    <property type="term" value="C:plasma membrane"/>
    <property type="evidence" value="ECO:0007669"/>
    <property type="project" value="UniProtKB-SubCell"/>
</dbReference>
<feature type="transmembrane region" description="Helical" evidence="7">
    <location>
        <begin position="151"/>
        <end position="169"/>
    </location>
</feature>
<organism evidence="9 10">
    <name type="scientific">Halioxenophilus aromaticivorans</name>
    <dbReference type="NCBI Taxonomy" id="1306992"/>
    <lineage>
        <taxon>Bacteria</taxon>
        <taxon>Pseudomonadati</taxon>
        <taxon>Pseudomonadota</taxon>
        <taxon>Gammaproteobacteria</taxon>
        <taxon>Alteromonadales</taxon>
        <taxon>Alteromonadaceae</taxon>
        <taxon>Halioxenophilus</taxon>
    </lineage>
</organism>
<comment type="caution">
    <text evidence="9">The sequence shown here is derived from an EMBL/GenBank/DDBJ whole genome shotgun (WGS) entry which is preliminary data.</text>
</comment>
<keyword evidence="6 7" id="KW-0472">Membrane</keyword>